<feature type="compositionally biased region" description="Polar residues" evidence="1">
    <location>
        <begin position="14"/>
        <end position="23"/>
    </location>
</feature>
<accession>A0A803RCC5</accession>
<protein>
    <submittedName>
        <fullName evidence="2">Uncharacterized protein</fullName>
    </submittedName>
</protein>
<evidence type="ECO:0000256" key="1">
    <source>
        <dbReference type="SAM" id="MobiDB-lite"/>
    </source>
</evidence>
<organism evidence="2 3">
    <name type="scientific">Cannabis sativa</name>
    <name type="common">Hemp</name>
    <name type="synonym">Marijuana</name>
    <dbReference type="NCBI Taxonomy" id="3483"/>
    <lineage>
        <taxon>Eukaryota</taxon>
        <taxon>Viridiplantae</taxon>
        <taxon>Streptophyta</taxon>
        <taxon>Embryophyta</taxon>
        <taxon>Tracheophyta</taxon>
        <taxon>Spermatophyta</taxon>
        <taxon>Magnoliopsida</taxon>
        <taxon>eudicotyledons</taxon>
        <taxon>Gunneridae</taxon>
        <taxon>Pentapetalae</taxon>
        <taxon>rosids</taxon>
        <taxon>fabids</taxon>
        <taxon>Rosales</taxon>
        <taxon>Cannabaceae</taxon>
        <taxon>Cannabis</taxon>
    </lineage>
</organism>
<feature type="region of interest" description="Disordered" evidence="1">
    <location>
        <begin position="14"/>
        <end position="49"/>
    </location>
</feature>
<evidence type="ECO:0000313" key="2">
    <source>
        <dbReference type="EnsemblPlants" id="cds.novel_model_883_5bd9a17a"/>
    </source>
</evidence>
<sequence>MCEILQVQVQRSYSNHNLAQNRPVTEEDSRKSRSEHRRENGGDGEVEDVRSSRACGRCFLPNCWFWSLPSSSGETNPGFL</sequence>
<dbReference type="EMBL" id="UZAU01000161">
    <property type="status" value="NOT_ANNOTATED_CDS"/>
    <property type="molecule type" value="Genomic_DNA"/>
</dbReference>
<feature type="compositionally biased region" description="Basic and acidic residues" evidence="1">
    <location>
        <begin position="24"/>
        <end position="49"/>
    </location>
</feature>
<keyword evidence="3" id="KW-1185">Reference proteome</keyword>
<proteinExistence type="predicted"/>
<dbReference type="Proteomes" id="UP000596661">
    <property type="component" value="Chromosome 2"/>
</dbReference>
<reference evidence="2" key="2">
    <citation type="submission" date="2021-03" db="UniProtKB">
        <authorList>
            <consortium name="EnsemblPlants"/>
        </authorList>
    </citation>
    <scope>IDENTIFICATION</scope>
</reference>
<dbReference type="AlphaFoldDB" id="A0A803RCC5"/>
<reference evidence="2" key="1">
    <citation type="submission" date="2018-11" db="EMBL/GenBank/DDBJ databases">
        <authorList>
            <person name="Grassa J C."/>
        </authorList>
    </citation>
    <scope>NUCLEOTIDE SEQUENCE [LARGE SCALE GENOMIC DNA]</scope>
</reference>
<dbReference type="EnsemblPlants" id="novel_model_883_5bd9a17a">
    <property type="protein sequence ID" value="cds.novel_model_883_5bd9a17a"/>
    <property type="gene ID" value="novel_gene_493_5bd9a17a"/>
</dbReference>
<dbReference type="Gramene" id="novel_model_883_5bd9a17a">
    <property type="protein sequence ID" value="cds.novel_model_883_5bd9a17a"/>
    <property type="gene ID" value="novel_gene_493_5bd9a17a"/>
</dbReference>
<evidence type="ECO:0000313" key="3">
    <source>
        <dbReference type="Proteomes" id="UP000596661"/>
    </source>
</evidence>
<name>A0A803RCC5_CANSA</name>